<sequence>MASLPSDSQDLPRERRTFRVRGVPHDWNRDRLASFLAENGYVGPAVQSLANEVHGRSQTATVTFQDVPSQLQERLADPAKGIALYIPSSEQHSRPRSLMLDTAFLGVTTLYSPPPQDHKADLIAISGLGGHPFGSFKERHGEHMWLRDALPYDVTEECGDNKPVSRVMVYGYSSSLFQSDSFQNLEDLGTAFHRHLRKLAIAGAFKPIVFIAHSLGGLIVKQTLISLYKSKDEEDQKLLHAVYGIAFFGVPHHGMDISSLIPMVENGPNRFLLESIGQSSSQILSIQHREFLETLGAPGESKIICFYETRMSPTATKDERGNWKIAGPAAILVSKSSATHCREWENGPQFICAIDRTHSEMVKFGSEDDEYEKVIELIQSLIREAQQAQERGCT</sequence>
<evidence type="ECO:0000256" key="4">
    <source>
        <dbReference type="ARBA" id="ARBA00007920"/>
    </source>
</evidence>
<evidence type="ECO:0000256" key="3">
    <source>
        <dbReference type="ARBA" id="ARBA00004370"/>
    </source>
</evidence>
<evidence type="ECO:0000259" key="8">
    <source>
        <dbReference type="Pfam" id="PF05057"/>
    </source>
</evidence>
<evidence type="ECO:0000256" key="2">
    <source>
        <dbReference type="ARBA" id="ARBA00004240"/>
    </source>
</evidence>
<keyword evidence="7" id="KW-0472">Membrane</keyword>
<reference evidence="9 10" key="1">
    <citation type="submission" date="2017-02" db="EMBL/GenBank/DDBJ databases">
        <title>Genomes of Trichoderma spp. with biocontrol activity.</title>
        <authorList>
            <person name="Gardiner D."/>
            <person name="Kazan K."/>
            <person name="Vos C."/>
            <person name="Harvey P."/>
        </authorList>
    </citation>
    <scope>NUCLEOTIDE SEQUENCE [LARGE SCALE GENOMIC DNA]</scope>
    <source>
        <strain evidence="9 10">Tr1</strain>
    </source>
</reference>
<proteinExistence type="inferred from homology"/>
<comment type="similarity">
    <text evidence="4">Belongs to the putative lipase ROG1 family.</text>
</comment>
<evidence type="ECO:0000313" key="9">
    <source>
        <dbReference type="EMBL" id="PNP44498.1"/>
    </source>
</evidence>
<dbReference type="GO" id="GO:0005739">
    <property type="term" value="C:mitochondrion"/>
    <property type="evidence" value="ECO:0007669"/>
    <property type="project" value="UniProtKB-SubCell"/>
</dbReference>
<accession>A0A2K0TG50</accession>
<keyword evidence="6" id="KW-0496">Mitochondrion</keyword>
<gene>
    <name evidence="9" type="ORF">THARTR1_11036</name>
</gene>
<evidence type="ECO:0000256" key="5">
    <source>
        <dbReference type="ARBA" id="ARBA00022824"/>
    </source>
</evidence>
<dbReference type="OrthoDB" id="1658288at2759"/>
<dbReference type="Gene3D" id="3.40.50.1820">
    <property type="entry name" value="alpha/beta hydrolase"/>
    <property type="match status" value="1"/>
</dbReference>
<evidence type="ECO:0000256" key="6">
    <source>
        <dbReference type="ARBA" id="ARBA00023128"/>
    </source>
</evidence>
<dbReference type="SUPFAM" id="SSF53474">
    <property type="entry name" value="alpha/beta-Hydrolases"/>
    <property type="match status" value="1"/>
</dbReference>
<dbReference type="AlphaFoldDB" id="A0A2K0TG50"/>
<evidence type="ECO:0000256" key="7">
    <source>
        <dbReference type="ARBA" id="ARBA00023136"/>
    </source>
</evidence>
<comment type="caution">
    <text evidence="9">The sequence shown here is derived from an EMBL/GenBank/DDBJ whole genome shotgun (WGS) entry which is preliminary data.</text>
</comment>
<comment type="subcellular location">
    <subcellularLocation>
        <location evidence="2">Endoplasmic reticulum</location>
    </subcellularLocation>
    <subcellularLocation>
        <location evidence="3">Membrane</location>
    </subcellularLocation>
    <subcellularLocation>
        <location evidence="1">Mitochondrion</location>
    </subcellularLocation>
</comment>
<dbReference type="InterPro" id="IPR007751">
    <property type="entry name" value="DUF676_lipase-like"/>
</dbReference>
<dbReference type="InterPro" id="IPR029058">
    <property type="entry name" value="AB_hydrolase_fold"/>
</dbReference>
<dbReference type="GO" id="GO:0016020">
    <property type="term" value="C:membrane"/>
    <property type="evidence" value="ECO:0007669"/>
    <property type="project" value="UniProtKB-SubCell"/>
</dbReference>
<organism evidence="9 10">
    <name type="scientific">Trichoderma harzianum</name>
    <name type="common">Hypocrea lixii</name>
    <dbReference type="NCBI Taxonomy" id="5544"/>
    <lineage>
        <taxon>Eukaryota</taxon>
        <taxon>Fungi</taxon>
        <taxon>Dikarya</taxon>
        <taxon>Ascomycota</taxon>
        <taxon>Pezizomycotina</taxon>
        <taxon>Sordariomycetes</taxon>
        <taxon>Hypocreomycetidae</taxon>
        <taxon>Hypocreales</taxon>
        <taxon>Hypocreaceae</taxon>
        <taxon>Trichoderma</taxon>
    </lineage>
</organism>
<dbReference type="Proteomes" id="UP000236290">
    <property type="component" value="Unassembled WGS sequence"/>
</dbReference>
<name>A0A2K0TG50_TRIHA</name>
<keyword evidence="5" id="KW-0256">Endoplasmic reticulum</keyword>
<dbReference type="GO" id="GO:0005783">
    <property type="term" value="C:endoplasmic reticulum"/>
    <property type="evidence" value="ECO:0007669"/>
    <property type="project" value="UniProtKB-SubCell"/>
</dbReference>
<dbReference type="EMBL" id="MTYI01000319">
    <property type="protein sequence ID" value="PNP44498.1"/>
    <property type="molecule type" value="Genomic_DNA"/>
</dbReference>
<evidence type="ECO:0000313" key="10">
    <source>
        <dbReference type="Proteomes" id="UP000236290"/>
    </source>
</evidence>
<dbReference type="PANTHER" id="PTHR48182:SF2">
    <property type="entry name" value="PROTEIN SERAC1"/>
    <property type="match status" value="1"/>
</dbReference>
<feature type="domain" description="DUF676" evidence="8">
    <location>
        <begin position="168"/>
        <end position="254"/>
    </location>
</feature>
<protein>
    <recommendedName>
        <fullName evidence="8">DUF676 domain-containing protein</fullName>
    </recommendedName>
</protein>
<evidence type="ECO:0000256" key="1">
    <source>
        <dbReference type="ARBA" id="ARBA00004173"/>
    </source>
</evidence>
<dbReference type="InterPro" id="IPR052374">
    <property type="entry name" value="SERAC1"/>
</dbReference>
<dbReference type="PANTHER" id="PTHR48182">
    <property type="entry name" value="PROTEIN SERAC1"/>
    <property type="match status" value="1"/>
</dbReference>
<dbReference type="Pfam" id="PF05057">
    <property type="entry name" value="DUF676"/>
    <property type="match status" value="1"/>
</dbReference>